<gene>
    <name evidence="2" type="ORF">AVEN_178250_1</name>
    <name evidence="1" type="ORF">AVEN_57625_1</name>
</gene>
<accession>A0A4Y2HB16</accession>
<dbReference type="OrthoDB" id="9909311at2759"/>
<keyword evidence="3" id="KW-1185">Reference proteome</keyword>
<comment type="caution">
    <text evidence="2">The sequence shown here is derived from an EMBL/GenBank/DDBJ whole genome shotgun (WGS) entry which is preliminary data.</text>
</comment>
<dbReference type="EMBL" id="BGPR01180969">
    <property type="protein sequence ID" value="GBM62492.1"/>
    <property type="molecule type" value="Genomic_DNA"/>
</dbReference>
<dbReference type="EMBL" id="BGPR01180945">
    <property type="protein sequence ID" value="GBM62424.1"/>
    <property type="molecule type" value="Genomic_DNA"/>
</dbReference>
<reference evidence="2 3" key="1">
    <citation type="journal article" date="2019" name="Sci. Rep.">
        <title>Orb-weaving spider Araneus ventricosus genome elucidates the spidroin gene catalogue.</title>
        <authorList>
            <person name="Kono N."/>
            <person name="Nakamura H."/>
            <person name="Ohtoshi R."/>
            <person name="Moran D.A.P."/>
            <person name="Shinohara A."/>
            <person name="Yoshida Y."/>
            <person name="Fujiwara M."/>
            <person name="Mori M."/>
            <person name="Tomita M."/>
            <person name="Arakawa K."/>
        </authorList>
    </citation>
    <scope>NUCLEOTIDE SEQUENCE [LARGE SCALE GENOMIC DNA]</scope>
</reference>
<evidence type="ECO:0000313" key="2">
    <source>
        <dbReference type="EMBL" id="GBM62492.1"/>
    </source>
</evidence>
<organism evidence="2 3">
    <name type="scientific">Araneus ventricosus</name>
    <name type="common">Orbweaver spider</name>
    <name type="synonym">Epeira ventricosa</name>
    <dbReference type="NCBI Taxonomy" id="182803"/>
    <lineage>
        <taxon>Eukaryota</taxon>
        <taxon>Metazoa</taxon>
        <taxon>Ecdysozoa</taxon>
        <taxon>Arthropoda</taxon>
        <taxon>Chelicerata</taxon>
        <taxon>Arachnida</taxon>
        <taxon>Araneae</taxon>
        <taxon>Araneomorphae</taxon>
        <taxon>Entelegynae</taxon>
        <taxon>Araneoidea</taxon>
        <taxon>Araneidae</taxon>
        <taxon>Araneus</taxon>
    </lineage>
</organism>
<proteinExistence type="predicted"/>
<sequence length="93" mass="10914">MTPKLFTIDELNEDKLPGANLSNDEGVIPHFFKNAMDSIEELRTFFFCQKDSEKTFNDTFMLLYLTFQRARLQKFSNKRDSSYPVFLFGVKTV</sequence>
<dbReference type="Proteomes" id="UP000499080">
    <property type="component" value="Unassembled WGS sequence"/>
</dbReference>
<evidence type="ECO:0000313" key="1">
    <source>
        <dbReference type="EMBL" id="GBM62424.1"/>
    </source>
</evidence>
<protein>
    <submittedName>
        <fullName evidence="2">Uncharacterized protein</fullName>
    </submittedName>
</protein>
<dbReference type="AlphaFoldDB" id="A0A4Y2HB16"/>
<evidence type="ECO:0000313" key="3">
    <source>
        <dbReference type="Proteomes" id="UP000499080"/>
    </source>
</evidence>
<name>A0A4Y2HB16_ARAVE</name>